<dbReference type="AlphaFoldDB" id="A0A084GIZ0"/>
<protein>
    <submittedName>
        <fullName evidence="2">GNAT family acetyltransferase</fullName>
    </submittedName>
</protein>
<dbReference type="Proteomes" id="UP000028549">
    <property type="component" value="Unassembled WGS sequence"/>
</dbReference>
<sequence length="188" mass="22286">MKETEEGFQITSETERLIIRPLKKEDYENWLNEFEARHPSQNRHDSGKFDMSECTREWFDQLVDKYQKLALSDTAHVFDVFRKTDDRHIGTVDFSTLARDDFQWGRIGYTIHNQHWKKGYGSEAVKEALAIAFHHLKFHRIEAHINLDNAASVRLAERAGMEYECTRKGFIYENDEWTDHLVYVKNAD</sequence>
<dbReference type="SUPFAM" id="SSF55729">
    <property type="entry name" value="Acyl-CoA N-acyltransferases (Nat)"/>
    <property type="match status" value="1"/>
</dbReference>
<keyword evidence="3" id="KW-1185">Reference proteome</keyword>
<feature type="domain" description="N-acetyltransferase" evidence="1">
    <location>
        <begin position="17"/>
        <end position="188"/>
    </location>
</feature>
<accession>A0A084GIZ0</accession>
<dbReference type="STRING" id="246786.GS18_0220930"/>
<evidence type="ECO:0000259" key="1">
    <source>
        <dbReference type="PROSITE" id="PS51186"/>
    </source>
</evidence>
<dbReference type="RefSeq" id="WP_029283521.1">
    <property type="nucleotide sequence ID" value="NZ_JNVC02000024.1"/>
</dbReference>
<dbReference type="InterPro" id="IPR016181">
    <property type="entry name" value="Acyl_CoA_acyltransferase"/>
</dbReference>
<name>A0A084GIZ0_METID</name>
<reference evidence="2 3" key="1">
    <citation type="journal article" date="2005" name="Int. J. Syst. Evol. Microbiol.">
        <title>Bacillus cibi sp. nov., isolated from jeotgal, a traditional Korean fermented seafood.</title>
        <authorList>
            <person name="Yoon J.H."/>
            <person name="Lee C.H."/>
            <person name="Oh T.K."/>
        </authorList>
    </citation>
    <scope>NUCLEOTIDE SEQUENCE [LARGE SCALE GENOMIC DNA]</scope>
    <source>
        <strain evidence="2 3">DSM 16189</strain>
    </source>
</reference>
<evidence type="ECO:0000313" key="2">
    <source>
        <dbReference type="EMBL" id="KEZ47302.1"/>
    </source>
</evidence>
<evidence type="ECO:0000313" key="3">
    <source>
        <dbReference type="Proteomes" id="UP000028549"/>
    </source>
</evidence>
<dbReference type="Pfam" id="PF13302">
    <property type="entry name" value="Acetyltransf_3"/>
    <property type="match status" value="1"/>
</dbReference>
<dbReference type="PROSITE" id="PS51186">
    <property type="entry name" value="GNAT"/>
    <property type="match status" value="1"/>
</dbReference>
<organism evidence="2 3">
    <name type="scientific">Metabacillus indicus</name>
    <name type="common">Bacillus indicus</name>
    <dbReference type="NCBI Taxonomy" id="246786"/>
    <lineage>
        <taxon>Bacteria</taxon>
        <taxon>Bacillati</taxon>
        <taxon>Bacillota</taxon>
        <taxon>Bacilli</taxon>
        <taxon>Bacillales</taxon>
        <taxon>Bacillaceae</taxon>
        <taxon>Metabacillus</taxon>
    </lineage>
</organism>
<gene>
    <name evidence="2" type="ORF">GS18_0220930</name>
</gene>
<dbReference type="PANTHER" id="PTHR43792">
    <property type="entry name" value="GNAT FAMILY, PUTATIVE (AFU_ORTHOLOGUE AFUA_3G00765)-RELATED-RELATED"/>
    <property type="match status" value="1"/>
</dbReference>
<dbReference type="Gene3D" id="3.40.630.30">
    <property type="match status" value="1"/>
</dbReference>
<comment type="caution">
    <text evidence="2">The sequence shown here is derived from an EMBL/GenBank/DDBJ whole genome shotgun (WGS) entry which is preliminary data.</text>
</comment>
<dbReference type="OrthoDB" id="9798081at2"/>
<proteinExistence type="predicted"/>
<dbReference type="GO" id="GO:0016747">
    <property type="term" value="F:acyltransferase activity, transferring groups other than amino-acyl groups"/>
    <property type="evidence" value="ECO:0007669"/>
    <property type="project" value="InterPro"/>
</dbReference>
<dbReference type="InterPro" id="IPR051531">
    <property type="entry name" value="N-acetyltransferase"/>
</dbReference>
<dbReference type="EMBL" id="JNVC02000024">
    <property type="protein sequence ID" value="KEZ47302.1"/>
    <property type="molecule type" value="Genomic_DNA"/>
</dbReference>
<dbReference type="InterPro" id="IPR000182">
    <property type="entry name" value="GNAT_dom"/>
</dbReference>